<organism evidence="1 2">
    <name type="scientific">Acidicapsa dinghuensis</name>
    <dbReference type="NCBI Taxonomy" id="2218256"/>
    <lineage>
        <taxon>Bacteria</taxon>
        <taxon>Pseudomonadati</taxon>
        <taxon>Acidobacteriota</taxon>
        <taxon>Terriglobia</taxon>
        <taxon>Terriglobales</taxon>
        <taxon>Acidobacteriaceae</taxon>
        <taxon>Acidicapsa</taxon>
    </lineage>
</organism>
<dbReference type="RefSeq" id="WP_263341380.1">
    <property type="nucleotide sequence ID" value="NZ_JAGSYH010000007.1"/>
</dbReference>
<keyword evidence="2" id="KW-1185">Reference proteome</keyword>
<sequence length="92" mass="10071">MAVSHSFANKRRMNGAPLFVVVRTESRSPSGMTGKKSKDNNKQLLVRAFVVPTLSAQNAERMGHPQIGGGCGRLKPNSIYMLAVCTMERLTH</sequence>
<evidence type="ECO:0000313" key="1">
    <source>
        <dbReference type="EMBL" id="MFC5863339.1"/>
    </source>
</evidence>
<proteinExistence type="predicted"/>
<protein>
    <submittedName>
        <fullName evidence="1">Uncharacterized protein</fullName>
    </submittedName>
</protein>
<dbReference type="Proteomes" id="UP001596091">
    <property type="component" value="Unassembled WGS sequence"/>
</dbReference>
<gene>
    <name evidence="1" type="ORF">ACFPT7_13630</name>
</gene>
<evidence type="ECO:0000313" key="2">
    <source>
        <dbReference type="Proteomes" id="UP001596091"/>
    </source>
</evidence>
<name>A0ABW1EHA6_9BACT</name>
<comment type="caution">
    <text evidence="1">The sequence shown here is derived from an EMBL/GenBank/DDBJ whole genome shotgun (WGS) entry which is preliminary data.</text>
</comment>
<accession>A0ABW1EHA6</accession>
<dbReference type="EMBL" id="JBHSPH010000004">
    <property type="protein sequence ID" value="MFC5863339.1"/>
    <property type="molecule type" value="Genomic_DNA"/>
</dbReference>
<reference evidence="2" key="1">
    <citation type="journal article" date="2019" name="Int. J. Syst. Evol. Microbiol.">
        <title>The Global Catalogue of Microorganisms (GCM) 10K type strain sequencing project: providing services to taxonomists for standard genome sequencing and annotation.</title>
        <authorList>
            <consortium name="The Broad Institute Genomics Platform"/>
            <consortium name="The Broad Institute Genome Sequencing Center for Infectious Disease"/>
            <person name="Wu L."/>
            <person name="Ma J."/>
        </authorList>
    </citation>
    <scope>NUCLEOTIDE SEQUENCE [LARGE SCALE GENOMIC DNA]</scope>
    <source>
        <strain evidence="2">JCM 4087</strain>
    </source>
</reference>